<evidence type="ECO:0000259" key="9">
    <source>
        <dbReference type="PROSITE" id="PS51779"/>
    </source>
</evidence>
<protein>
    <submittedName>
        <fullName evidence="10">ShlB/FhaC/HecB family hemolysin secretion/activation protein</fullName>
    </submittedName>
</protein>
<dbReference type="PIRSF" id="PIRSF029745">
    <property type="entry name" value="FhaC"/>
    <property type="match status" value="1"/>
</dbReference>
<evidence type="ECO:0000256" key="6">
    <source>
        <dbReference type="ARBA" id="ARBA00022927"/>
    </source>
</evidence>
<keyword evidence="5" id="KW-0812">Transmembrane</keyword>
<organism evidence="10 11">
    <name type="scientific">Alteromonas ponticola</name>
    <dbReference type="NCBI Taxonomy" id="2720613"/>
    <lineage>
        <taxon>Bacteria</taxon>
        <taxon>Pseudomonadati</taxon>
        <taxon>Pseudomonadota</taxon>
        <taxon>Gammaproteobacteria</taxon>
        <taxon>Alteromonadales</taxon>
        <taxon>Alteromonadaceae</taxon>
        <taxon>Alteromonas/Salinimonas group</taxon>
        <taxon>Alteromonas</taxon>
    </lineage>
</organism>
<feature type="domain" description="POTRA" evidence="9">
    <location>
        <begin position="60"/>
        <end position="135"/>
    </location>
</feature>
<evidence type="ECO:0000256" key="2">
    <source>
        <dbReference type="ARBA" id="ARBA00009055"/>
    </source>
</evidence>
<reference evidence="10 11" key="1">
    <citation type="submission" date="2020-03" db="EMBL/GenBank/DDBJ databases">
        <title>Alteromonas ponticola sp. nov., isolated from seawater.</title>
        <authorList>
            <person name="Yoon J.-H."/>
            <person name="Kim Y.-O."/>
        </authorList>
    </citation>
    <scope>NUCLEOTIDE SEQUENCE [LARGE SCALE GENOMIC DNA]</scope>
    <source>
        <strain evidence="10 11">MYP5</strain>
    </source>
</reference>
<comment type="subcellular location">
    <subcellularLocation>
        <location evidence="1">Cell outer membrane</location>
    </subcellularLocation>
</comment>
<dbReference type="EMBL" id="JAATNW010000001">
    <property type="protein sequence ID" value="NMH58405.1"/>
    <property type="molecule type" value="Genomic_DNA"/>
</dbReference>
<evidence type="ECO:0000256" key="5">
    <source>
        <dbReference type="ARBA" id="ARBA00022692"/>
    </source>
</evidence>
<dbReference type="PROSITE" id="PS51779">
    <property type="entry name" value="POTRA"/>
    <property type="match status" value="1"/>
</dbReference>
<evidence type="ECO:0000313" key="11">
    <source>
        <dbReference type="Proteomes" id="UP000709336"/>
    </source>
</evidence>
<keyword evidence="8" id="KW-0998">Cell outer membrane</keyword>
<comment type="caution">
    <text evidence="10">The sequence shown here is derived from an EMBL/GenBank/DDBJ whole genome shotgun (WGS) entry which is preliminary data.</text>
</comment>
<evidence type="ECO:0000256" key="1">
    <source>
        <dbReference type="ARBA" id="ARBA00004442"/>
    </source>
</evidence>
<evidence type="ECO:0000256" key="7">
    <source>
        <dbReference type="ARBA" id="ARBA00023136"/>
    </source>
</evidence>
<evidence type="ECO:0000313" key="10">
    <source>
        <dbReference type="EMBL" id="NMH58405.1"/>
    </source>
</evidence>
<dbReference type="InterPro" id="IPR005565">
    <property type="entry name" value="Hemolysn_activator_HlyB_C"/>
</dbReference>
<name>A0ABX1QZP1_9ALTE</name>
<dbReference type="Pfam" id="PF03865">
    <property type="entry name" value="ShlB"/>
    <property type="match status" value="1"/>
</dbReference>
<dbReference type="InterPro" id="IPR013686">
    <property type="entry name" value="Polypept-transport_assoc_ShlB"/>
</dbReference>
<keyword evidence="6" id="KW-0653">Protein transport</keyword>
<comment type="similarity">
    <text evidence="2">Belongs to the TPS (TC 1.B.20) family.</text>
</comment>
<evidence type="ECO:0000256" key="4">
    <source>
        <dbReference type="ARBA" id="ARBA00022452"/>
    </source>
</evidence>
<accession>A0ABX1QZP1</accession>
<keyword evidence="4" id="KW-1134">Transmembrane beta strand</keyword>
<keyword evidence="3" id="KW-0813">Transport</keyword>
<evidence type="ECO:0000256" key="8">
    <source>
        <dbReference type="ARBA" id="ARBA00023237"/>
    </source>
</evidence>
<dbReference type="Gene3D" id="3.10.20.310">
    <property type="entry name" value="membrane protein fhac"/>
    <property type="match status" value="1"/>
</dbReference>
<dbReference type="RefSeq" id="WP_169208990.1">
    <property type="nucleotide sequence ID" value="NZ_JAATNW010000001.1"/>
</dbReference>
<dbReference type="PANTHER" id="PTHR34597:SF3">
    <property type="entry name" value="OUTER MEMBRANE TRANSPORTER CDIB"/>
    <property type="match status" value="1"/>
</dbReference>
<dbReference type="InterPro" id="IPR027282">
    <property type="entry name" value="TPS"/>
</dbReference>
<dbReference type="InterPro" id="IPR035251">
    <property type="entry name" value="ShlB_POTRA"/>
</dbReference>
<evidence type="ECO:0000256" key="3">
    <source>
        <dbReference type="ARBA" id="ARBA00022448"/>
    </source>
</evidence>
<dbReference type="PANTHER" id="PTHR34597">
    <property type="entry name" value="SLR1661 PROTEIN"/>
    <property type="match status" value="1"/>
</dbReference>
<dbReference type="Pfam" id="PF17287">
    <property type="entry name" value="POTRA_3"/>
    <property type="match status" value="1"/>
</dbReference>
<dbReference type="Proteomes" id="UP000709336">
    <property type="component" value="Unassembled WGS sequence"/>
</dbReference>
<dbReference type="Gene3D" id="2.40.160.50">
    <property type="entry name" value="membrane protein fhac: a member of the omp85/tpsb transporter family"/>
    <property type="match status" value="1"/>
</dbReference>
<dbReference type="InterPro" id="IPR051544">
    <property type="entry name" value="TPS_OM_transporter"/>
</dbReference>
<keyword evidence="7" id="KW-0472">Membrane</keyword>
<proteinExistence type="inferred from homology"/>
<dbReference type="Pfam" id="PF08479">
    <property type="entry name" value="POTRA_2"/>
    <property type="match status" value="1"/>
</dbReference>
<dbReference type="InterPro" id="IPR034746">
    <property type="entry name" value="POTRA"/>
</dbReference>
<sequence length="548" mass="60762">MSAKTSAQQPVFSEHEKIIKQGLDRLENQIEPLKNRPVIHLSRPESVSTSEGTSASDQCFNITSIEVSGEKSIAADEIQRVTSPFYHRCLGLEQINALLGSITNLYLDKGYVTSRAYIGPQDLSDGHLEIDIVEGFVETLSSTDQSITAQQLAWAFPVTIGNTLNIRDIEQGLENLNTLTGNNTTVALNPALQQGGSEVAINNQPAKHWQGSVGLNNYGVESTGEYQLDANLVMGNLVGINDTTLFSASTNIGGHDLPHAMSRSYALSWSVPVHYWSLGAQSNFYEYEQIVVGENSNFAIHGSSFNSSLQLGYTVYRDQTDKIDLALSLTRKTSKNFIEDVFLDTSSRVLYVWDFHTAYRRSLSQGSLSAGLHIYKSVSWFDAKKKLVAAEDDFQFIKYQANLAYNTQWRMAETPILYAISANYLYSPDIILASEGLTVGGRYTVRGLSQSSLFGYKGGYIRNEFTLPVASELSFINQIHYFFGVDAGVSNLPEYPQENSEWVAGSVVGIKWHGNQVEATLSYARALRVPDFFTQKQQEVDLSLRVSF</sequence>
<keyword evidence="11" id="KW-1185">Reference proteome</keyword>
<gene>
    <name evidence="10" type="ORF">HCJ96_00010</name>
</gene>